<evidence type="ECO:0000259" key="12">
    <source>
        <dbReference type="PROSITE" id="PS50110"/>
    </source>
</evidence>
<dbReference type="Pfam" id="PF00072">
    <property type="entry name" value="Response_reg"/>
    <property type="match status" value="1"/>
</dbReference>
<dbReference type="CDD" id="cd17536">
    <property type="entry name" value="REC_YesN-like"/>
    <property type="match status" value="1"/>
</dbReference>
<dbReference type="RefSeq" id="WP_212696089.1">
    <property type="nucleotide sequence ID" value="NZ_CP058649.1"/>
</dbReference>
<dbReference type="SUPFAM" id="SSF52172">
    <property type="entry name" value="CheY-like"/>
    <property type="match status" value="1"/>
</dbReference>
<reference evidence="13" key="1">
    <citation type="submission" date="2020-07" db="EMBL/GenBank/DDBJ databases">
        <title>Vallitalea pronyensis genome.</title>
        <authorList>
            <person name="Postec A."/>
        </authorList>
    </citation>
    <scope>NUCLEOTIDE SEQUENCE</scope>
    <source>
        <strain evidence="13">FatNI3</strain>
    </source>
</reference>
<evidence type="ECO:0000256" key="5">
    <source>
        <dbReference type="ARBA" id="ARBA00023012"/>
    </source>
</evidence>
<evidence type="ECO:0000256" key="7">
    <source>
        <dbReference type="ARBA" id="ARBA00023125"/>
    </source>
</evidence>
<keyword evidence="14" id="KW-1185">Reference proteome</keyword>
<dbReference type="AlphaFoldDB" id="A0A8J8MP33"/>
<organism evidence="13 14">
    <name type="scientific">Vallitalea pronyensis</name>
    <dbReference type="NCBI Taxonomy" id="1348613"/>
    <lineage>
        <taxon>Bacteria</taxon>
        <taxon>Bacillati</taxon>
        <taxon>Bacillota</taxon>
        <taxon>Clostridia</taxon>
        <taxon>Lachnospirales</taxon>
        <taxon>Vallitaleaceae</taxon>
        <taxon>Vallitalea</taxon>
    </lineage>
</organism>
<dbReference type="Proteomes" id="UP000683246">
    <property type="component" value="Chromosome"/>
</dbReference>
<dbReference type="SMART" id="SM00342">
    <property type="entry name" value="HTH_ARAC"/>
    <property type="match status" value="1"/>
</dbReference>
<dbReference type="SUPFAM" id="SSF46689">
    <property type="entry name" value="Homeodomain-like"/>
    <property type="match status" value="1"/>
</dbReference>
<dbReference type="SMART" id="SM00448">
    <property type="entry name" value="REC"/>
    <property type="match status" value="1"/>
</dbReference>
<dbReference type="Pfam" id="PF12833">
    <property type="entry name" value="HTH_18"/>
    <property type="match status" value="1"/>
</dbReference>
<dbReference type="PANTHER" id="PTHR42713:SF3">
    <property type="entry name" value="TRANSCRIPTIONAL REGULATORY PROTEIN HPTR"/>
    <property type="match status" value="1"/>
</dbReference>
<feature type="modified residue" description="4-aspartylphosphate" evidence="10">
    <location>
        <position position="59"/>
    </location>
</feature>
<evidence type="ECO:0000256" key="4">
    <source>
        <dbReference type="ARBA" id="ARBA00022553"/>
    </source>
</evidence>
<comment type="subcellular location">
    <subcellularLocation>
        <location evidence="1">Cytoplasm</location>
    </subcellularLocation>
</comment>
<dbReference type="EMBL" id="CP058649">
    <property type="protein sequence ID" value="QUI25385.1"/>
    <property type="molecule type" value="Genomic_DNA"/>
</dbReference>
<proteinExistence type="predicted"/>
<keyword evidence="8" id="KW-0804">Transcription</keyword>
<keyword evidence="5" id="KW-0902">Two-component regulatory system</keyword>
<keyword evidence="7" id="KW-0238">DNA-binding</keyword>
<evidence type="ECO:0000256" key="10">
    <source>
        <dbReference type="PROSITE-ProRule" id="PRU00169"/>
    </source>
</evidence>
<dbReference type="Gene3D" id="3.40.50.2300">
    <property type="match status" value="1"/>
</dbReference>
<evidence type="ECO:0000256" key="8">
    <source>
        <dbReference type="ARBA" id="ARBA00023163"/>
    </source>
</evidence>
<dbReference type="InterPro" id="IPR001789">
    <property type="entry name" value="Sig_transdc_resp-reg_receiver"/>
</dbReference>
<dbReference type="GO" id="GO:0000160">
    <property type="term" value="P:phosphorelay signal transduction system"/>
    <property type="evidence" value="ECO:0007669"/>
    <property type="project" value="UniProtKB-KW"/>
</dbReference>
<evidence type="ECO:0000313" key="14">
    <source>
        <dbReference type="Proteomes" id="UP000683246"/>
    </source>
</evidence>
<evidence type="ECO:0000256" key="2">
    <source>
        <dbReference type="ARBA" id="ARBA00018672"/>
    </source>
</evidence>
<dbReference type="Gene3D" id="1.10.10.60">
    <property type="entry name" value="Homeodomain-like"/>
    <property type="match status" value="2"/>
</dbReference>
<dbReference type="InterPro" id="IPR018060">
    <property type="entry name" value="HTH_AraC"/>
</dbReference>
<evidence type="ECO:0000256" key="3">
    <source>
        <dbReference type="ARBA" id="ARBA00022490"/>
    </source>
</evidence>
<feature type="domain" description="Response regulatory" evidence="12">
    <location>
        <begin position="7"/>
        <end position="124"/>
    </location>
</feature>
<name>A0A8J8MP33_9FIRM</name>
<gene>
    <name evidence="13" type="ORF">HZI73_25160</name>
</gene>
<dbReference type="KEGG" id="vpy:HZI73_25160"/>
<dbReference type="PROSITE" id="PS50110">
    <property type="entry name" value="RESPONSE_REGULATORY"/>
    <property type="match status" value="1"/>
</dbReference>
<dbReference type="InterPro" id="IPR051552">
    <property type="entry name" value="HptR"/>
</dbReference>
<accession>A0A8J8MP33</accession>
<keyword evidence="6" id="KW-0805">Transcription regulation</keyword>
<evidence type="ECO:0000256" key="6">
    <source>
        <dbReference type="ARBA" id="ARBA00023015"/>
    </source>
</evidence>
<dbReference type="InterPro" id="IPR011006">
    <property type="entry name" value="CheY-like_superfamily"/>
</dbReference>
<comment type="function">
    <text evidence="9">May play the central regulatory role in sporulation. It may be an element of the effector pathway responsible for the activation of sporulation genes in response to nutritional stress. Spo0A may act in concert with spo0H (a sigma factor) to control the expression of some genes that are critical to the sporulation process.</text>
</comment>
<feature type="domain" description="HTH araC/xylS-type" evidence="11">
    <location>
        <begin position="447"/>
        <end position="546"/>
    </location>
</feature>
<evidence type="ECO:0000256" key="9">
    <source>
        <dbReference type="ARBA" id="ARBA00024867"/>
    </source>
</evidence>
<dbReference type="GO" id="GO:0043565">
    <property type="term" value="F:sequence-specific DNA binding"/>
    <property type="evidence" value="ECO:0007669"/>
    <property type="project" value="InterPro"/>
</dbReference>
<keyword evidence="4 10" id="KW-0597">Phosphoprotein</keyword>
<dbReference type="InterPro" id="IPR009057">
    <property type="entry name" value="Homeodomain-like_sf"/>
</dbReference>
<dbReference type="GO" id="GO:0005737">
    <property type="term" value="C:cytoplasm"/>
    <property type="evidence" value="ECO:0007669"/>
    <property type="project" value="UniProtKB-SubCell"/>
</dbReference>
<dbReference type="PROSITE" id="PS01124">
    <property type="entry name" value="HTH_ARAC_FAMILY_2"/>
    <property type="match status" value="1"/>
</dbReference>
<protein>
    <recommendedName>
        <fullName evidence="2">Stage 0 sporulation protein A homolog</fullName>
    </recommendedName>
</protein>
<evidence type="ECO:0000313" key="13">
    <source>
        <dbReference type="EMBL" id="QUI25385.1"/>
    </source>
</evidence>
<evidence type="ECO:0000256" key="1">
    <source>
        <dbReference type="ARBA" id="ARBA00004496"/>
    </source>
</evidence>
<evidence type="ECO:0000259" key="11">
    <source>
        <dbReference type="PROSITE" id="PS01124"/>
    </source>
</evidence>
<sequence length="549" mass="63995">MTKERLHVVIVDDEYLIRELLSEKVNWESVGCKLVLKASSALEVYDYMDEHPIDILITDINMPIIDGLAMAKKIKENDSSIKIVVLTGYDDFEYAKTGIDIGIEGYILKPIDYEEIETVVKKMVADIYDELEKKIAYDILLERIENEKAYMRERIFLKLISQKVAIEPINEYGELYDIPVESEHHQIGMIDFFSKNSDNGSKIEAYKSMLKGKIILEEIIGARQESQQVYLFSDVNNMLYIYNANSHFNMVTVLNYYVKVLNQSGIKDMIIGISTMKDNITKLYDAAFEAKQALQMGRIQGNDTIFSMDDMGIMNEVDLDETYFTEELEQLKFYIKAGLVKEAIETVETLFRRISDCIRCMEHQREPFFRFQITRIISNLEFLTLSLDKNIQNCLNESKKFKELHDFGNVYQVVTLSKGESFVKAYVTQMVTAINRYKRNLDTDIIAKVDRYIVEHLSDAELSLKGCAKTFFMNPSYLSRIYKQKKGLSFKEQIIKLRMEKAMERLRNKELKVYEVANEVGIIDPNYFSLCFKKYMKMSVTEYRKNITE</sequence>
<keyword evidence="3" id="KW-0963">Cytoplasm</keyword>
<dbReference type="PANTHER" id="PTHR42713">
    <property type="entry name" value="HISTIDINE KINASE-RELATED"/>
    <property type="match status" value="1"/>
</dbReference>
<dbReference type="GO" id="GO:0003700">
    <property type="term" value="F:DNA-binding transcription factor activity"/>
    <property type="evidence" value="ECO:0007669"/>
    <property type="project" value="InterPro"/>
</dbReference>